<comment type="subcellular location">
    <subcellularLocation>
        <location evidence="1">Cell membrane</location>
        <topology evidence="1">Multi-pass membrane protein</topology>
    </subcellularLocation>
</comment>
<evidence type="ECO:0000256" key="4">
    <source>
        <dbReference type="ARBA" id="ARBA00022692"/>
    </source>
</evidence>
<gene>
    <name evidence="11" type="primary">Or1_1</name>
    <name evidence="11" type="ORF">G6Z78_0001213</name>
</gene>
<evidence type="ECO:0000256" key="8">
    <source>
        <dbReference type="ARBA" id="ARBA00023170"/>
    </source>
</evidence>
<evidence type="ECO:0000256" key="3">
    <source>
        <dbReference type="ARBA" id="ARBA00022606"/>
    </source>
</evidence>
<evidence type="ECO:0000256" key="1">
    <source>
        <dbReference type="ARBA" id="ARBA00004651"/>
    </source>
</evidence>
<keyword evidence="3" id="KW-0716">Sensory transduction</keyword>
<keyword evidence="12" id="KW-1185">Reference proteome</keyword>
<dbReference type="AlphaFoldDB" id="A0A836JL68"/>
<evidence type="ECO:0000256" key="5">
    <source>
        <dbReference type="ARBA" id="ARBA00022725"/>
    </source>
</evidence>
<dbReference type="EMBL" id="JAANIA010000477">
    <property type="protein sequence ID" value="KAG5324064.1"/>
    <property type="molecule type" value="Genomic_DNA"/>
</dbReference>
<dbReference type="InterPro" id="IPR004117">
    <property type="entry name" value="7tm6_olfct_rcpt"/>
</dbReference>
<keyword evidence="2" id="KW-1003">Cell membrane</keyword>
<dbReference type="GO" id="GO:0007165">
    <property type="term" value="P:signal transduction"/>
    <property type="evidence" value="ECO:0007669"/>
    <property type="project" value="UniProtKB-KW"/>
</dbReference>
<keyword evidence="8" id="KW-0675">Receptor</keyword>
<evidence type="ECO:0000313" key="11">
    <source>
        <dbReference type="EMBL" id="KAG5324064.1"/>
    </source>
</evidence>
<dbReference type="PANTHER" id="PTHR21137:SF35">
    <property type="entry name" value="ODORANT RECEPTOR 19A-RELATED"/>
    <property type="match status" value="1"/>
</dbReference>
<keyword evidence="6 10" id="KW-1133">Transmembrane helix</keyword>
<organism evidence="11 12">
    <name type="scientific">Pseudoatta argentina</name>
    <dbReference type="NCBI Taxonomy" id="621737"/>
    <lineage>
        <taxon>Eukaryota</taxon>
        <taxon>Metazoa</taxon>
        <taxon>Ecdysozoa</taxon>
        <taxon>Arthropoda</taxon>
        <taxon>Hexapoda</taxon>
        <taxon>Insecta</taxon>
        <taxon>Pterygota</taxon>
        <taxon>Neoptera</taxon>
        <taxon>Endopterygota</taxon>
        <taxon>Hymenoptera</taxon>
        <taxon>Apocrita</taxon>
        <taxon>Aculeata</taxon>
        <taxon>Formicoidea</taxon>
        <taxon>Formicidae</taxon>
        <taxon>Myrmicinae</taxon>
        <taxon>Pseudoatta</taxon>
    </lineage>
</organism>
<name>A0A836JL68_9HYME</name>
<dbReference type="GO" id="GO:0005886">
    <property type="term" value="C:plasma membrane"/>
    <property type="evidence" value="ECO:0007669"/>
    <property type="project" value="UniProtKB-SubCell"/>
</dbReference>
<dbReference type="GO" id="GO:0005549">
    <property type="term" value="F:odorant binding"/>
    <property type="evidence" value="ECO:0007669"/>
    <property type="project" value="InterPro"/>
</dbReference>
<feature type="transmembrane region" description="Helical" evidence="10">
    <location>
        <begin position="37"/>
        <end position="58"/>
    </location>
</feature>
<evidence type="ECO:0000256" key="7">
    <source>
        <dbReference type="ARBA" id="ARBA00023136"/>
    </source>
</evidence>
<keyword evidence="4 10" id="KW-0812">Transmembrane</keyword>
<dbReference type="PANTHER" id="PTHR21137">
    <property type="entry name" value="ODORANT RECEPTOR"/>
    <property type="match status" value="1"/>
</dbReference>
<sequence length="419" mass="47867">MIERGTITPNFHLRVSLTIVYFLGTWPPVIGKFRLPYLLYTICSFTFILGILLSSEIANVLMNWGDMSKLTAVMTLLMTNCTHASKVVVLLRRQARIQTLLDTADSPAFSRYDKEYEDLIISYTWKGIFHHAIYQSFGGIAVLCWGFTPIADFVAGRSRQLPMEGWYPYNTTATPAFEITAAHQGIAIIIACFHNVATDTLMSGLITVACCQLAILERNIISIDNKASIHGMQNDNDKNKPLERKTLAYQLLKRCAMHSNMIFHSKYMLMLHHFLGRSKITEKSQSTRRDCSSLRTLPTESRRIVQIHDTIFVLMNVYIPAVLIGMLTYMCCMTYQIFIFCWHGNELHLHSMRLVTAAYSSNWFSNTERFKRGLQIMMIRAHRPLTLSAGRVMLLSLDTFMQIMRMSYSIFMVLQGSAA</sequence>
<evidence type="ECO:0000313" key="12">
    <source>
        <dbReference type="Proteomes" id="UP000668214"/>
    </source>
</evidence>
<dbReference type="Proteomes" id="UP000668214">
    <property type="component" value="Unassembled WGS sequence"/>
</dbReference>
<evidence type="ECO:0000256" key="6">
    <source>
        <dbReference type="ARBA" id="ARBA00022989"/>
    </source>
</evidence>
<dbReference type="GO" id="GO:0004984">
    <property type="term" value="F:olfactory receptor activity"/>
    <property type="evidence" value="ECO:0007669"/>
    <property type="project" value="InterPro"/>
</dbReference>
<reference evidence="11" key="1">
    <citation type="submission" date="2020-02" db="EMBL/GenBank/DDBJ databases">
        <title>Relaxed selection underlies rapid genomic changes in the transitions from sociality to social parasitism in ants.</title>
        <authorList>
            <person name="Bi X."/>
        </authorList>
    </citation>
    <scope>NUCLEOTIDE SEQUENCE</scope>
    <source>
        <strain evidence="11">BGI-DK2014c</strain>
        <tissue evidence="11">Whole body</tissue>
    </source>
</reference>
<protein>
    <submittedName>
        <fullName evidence="11">OR1 protein</fullName>
    </submittedName>
</protein>
<accession>A0A836JL68</accession>
<keyword evidence="9" id="KW-0807">Transducer</keyword>
<dbReference type="Pfam" id="PF02949">
    <property type="entry name" value="7tm_6"/>
    <property type="match status" value="1"/>
</dbReference>
<feature type="non-terminal residue" evidence="11">
    <location>
        <position position="419"/>
    </location>
</feature>
<proteinExistence type="predicted"/>
<feature type="transmembrane region" description="Helical" evidence="10">
    <location>
        <begin position="311"/>
        <end position="330"/>
    </location>
</feature>
<keyword evidence="5" id="KW-0552">Olfaction</keyword>
<evidence type="ECO:0000256" key="10">
    <source>
        <dbReference type="SAM" id="Phobius"/>
    </source>
</evidence>
<evidence type="ECO:0000256" key="9">
    <source>
        <dbReference type="ARBA" id="ARBA00023224"/>
    </source>
</evidence>
<feature type="non-terminal residue" evidence="11">
    <location>
        <position position="1"/>
    </location>
</feature>
<evidence type="ECO:0000256" key="2">
    <source>
        <dbReference type="ARBA" id="ARBA00022475"/>
    </source>
</evidence>
<keyword evidence="7 10" id="KW-0472">Membrane</keyword>
<feature type="transmembrane region" description="Helical" evidence="10">
    <location>
        <begin position="12"/>
        <end position="30"/>
    </location>
</feature>
<comment type="caution">
    <text evidence="11">The sequence shown here is derived from an EMBL/GenBank/DDBJ whole genome shotgun (WGS) entry which is preliminary data.</text>
</comment>